<dbReference type="Gene3D" id="3.30.420.10">
    <property type="entry name" value="Ribonuclease H-like superfamily/Ribonuclease H"/>
    <property type="match status" value="1"/>
</dbReference>
<feature type="region of interest" description="Disordered" evidence="1">
    <location>
        <begin position="86"/>
        <end position="105"/>
    </location>
</feature>
<dbReference type="GO" id="GO:0003676">
    <property type="term" value="F:nucleic acid binding"/>
    <property type="evidence" value="ECO:0007669"/>
    <property type="project" value="InterPro"/>
</dbReference>
<dbReference type="AlphaFoldDB" id="A0A151SWU0"/>
<dbReference type="InterPro" id="IPR001584">
    <property type="entry name" value="Integrase_cat-core"/>
</dbReference>
<reference evidence="3 4" key="1">
    <citation type="journal article" date="2012" name="Nat. Biotechnol.">
        <title>Draft genome sequence of pigeonpea (Cajanus cajan), an orphan legume crop of resource-poor farmers.</title>
        <authorList>
            <person name="Varshney R.K."/>
            <person name="Chen W."/>
            <person name="Li Y."/>
            <person name="Bharti A.K."/>
            <person name="Saxena R.K."/>
            <person name="Schlueter J.A."/>
            <person name="Donoghue M.T."/>
            <person name="Azam S."/>
            <person name="Fan G."/>
            <person name="Whaley A.M."/>
            <person name="Farmer A.D."/>
            <person name="Sheridan J."/>
            <person name="Iwata A."/>
            <person name="Tuteja R."/>
            <person name="Penmetsa R.V."/>
            <person name="Wu W."/>
            <person name="Upadhyaya H.D."/>
            <person name="Yang S.P."/>
            <person name="Shah T."/>
            <person name="Saxena K.B."/>
            <person name="Michael T."/>
            <person name="McCombie W.R."/>
            <person name="Yang B."/>
            <person name="Zhang G."/>
            <person name="Yang H."/>
            <person name="Wang J."/>
            <person name="Spillane C."/>
            <person name="Cook D.R."/>
            <person name="May G.D."/>
            <person name="Xu X."/>
            <person name="Jackson S.A."/>
        </authorList>
    </citation>
    <scope>NUCLEOTIDE SEQUENCE [LARGE SCALE GENOMIC DNA]</scope>
    <source>
        <strain evidence="4">cv. Asha</strain>
    </source>
</reference>
<accession>A0A151SWU0</accession>
<name>A0A151SWU0_CAJCA</name>
<dbReference type="InterPro" id="IPR036397">
    <property type="entry name" value="RNaseH_sf"/>
</dbReference>
<evidence type="ECO:0000259" key="2">
    <source>
        <dbReference type="PROSITE" id="PS50994"/>
    </source>
</evidence>
<sequence>MDLFGPSRTMSLGRNYYGLVIVDDYSRLTWVMFLANKSEAFNAFKKFAKLVQNGKNTNITSIRSDHGGEFQNILFQKFFEEHGINHNISAPRTPQQNTGTGTGKTRYIKSGIGTGMYLPAPYPYLYPSPFSFLI</sequence>
<dbReference type="STRING" id="3821.A0A151SWU0"/>
<dbReference type="PROSITE" id="PS50994">
    <property type="entry name" value="INTEGRASE"/>
    <property type="match status" value="1"/>
</dbReference>
<dbReference type="SUPFAM" id="SSF53098">
    <property type="entry name" value="Ribonuclease H-like"/>
    <property type="match status" value="1"/>
</dbReference>
<feature type="domain" description="Integrase catalytic" evidence="2">
    <location>
        <begin position="1"/>
        <end position="97"/>
    </location>
</feature>
<evidence type="ECO:0000313" key="3">
    <source>
        <dbReference type="EMBL" id="KYP59251.1"/>
    </source>
</evidence>
<evidence type="ECO:0000313" key="4">
    <source>
        <dbReference type="Proteomes" id="UP000075243"/>
    </source>
</evidence>
<dbReference type="PANTHER" id="PTHR42648">
    <property type="entry name" value="TRANSPOSASE, PUTATIVE-RELATED"/>
    <property type="match status" value="1"/>
</dbReference>
<feature type="compositionally biased region" description="Polar residues" evidence="1">
    <location>
        <begin position="86"/>
        <end position="99"/>
    </location>
</feature>
<dbReference type="EMBL" id="CM003612">
    <property type="protein sequence ID" value="KYP59251.1"/>
    <property type="molecule type" value="Genomic_DNA"/>
</dbReference>
<gene>
    <name evidence="3" type="ORF">KK1_014683</name>
</gene>
<proteinExistence type="predicted"/>
<dbReference type="PANTHER" id="PTHR42648:SF21">
    <property type="entry name" value="CYSTEINE-RICH RLK (RECEPTOR-LIKE PROTEIN KINASE) 8"/>
    <property type="match status" value="1"/>
</dbReference>
<organism evidence="3 4">
    <name type="scientific">Cajanus cajan</name>
    <name type="common">Pigeon pea</name>
    <name type="synonym">Cajanus indicus</name>
    <dbReference type="NCBI Taxonomy" id="3821"/>
    <lineage>
        <taxon>Eukaryota</taxon>
        <taxon>Viridiplantae</taxon>
        <taxon>Streptophyta</taxon>
        <taxon>Embryophyta</taxon>
        <taxon>Tracheophyta</taxon>
        <taxon>Spermatophyta</taxon>
        <taxon>Magnoliopsida</taxon>
        <taxon>eudicotyledons</taxon>
        <taxon>Gunneridae</taxon>
        <taxon>Pentapetalae</taxon>
        <taxon>rosids</taxon>
        <taxon>fabids</taxon>
        <taxon>Fabales</taxon>
        <taxon>Fabaceae</taxon>
        <taxon>Papilionoideae</taxon>
        <taxon>50 kb inversion clade</taxon>
        <taxon>NPAAA clade</taxon>
        <taxon>indigoferoid/millettioid clade</taxon>
        <taxon>Phaseoleae</taxon>
        <taxon>Cajanus</taxon>
    </lineage>
</organism>
<dbReference type="InterPro" id="IPR039537">
    <property type="entry name" value="Retrotran_Ty1/copia-like"/>
</dbReference>
<protein>
    <submittedName>
        <fullName evidence="3">Retrovirus-related Pol polyprotein from transposon TNT 1-94</fullName>
    </submittedName>
</protein>
<dbReference type="InterPro" id="IPR012337">
    <property type="entry name" value="RNaseH-like_sf"/>
</dbReference>
<keyword evidence="4" id="KW-1185">Reference proteome</keyword>
<evidence type="ECO:0000256" key="1">
    <source>
        <dbReference type="SAM" id="MobiDB-lite"/>
    </source>
</evidence>
<dbReference type="GO" id="GO:0015074">
    <property type="term" value="P:DNA integration"/>
    <property type="evidence" value="ECO:0007669"/>
    <property type="project" value="InterPro"/>
</dbReference>
<dbReference type="Gramene" id="C.cajan_14255.t">
    <property type="protein sequence ID" value="C.cajan_14255.t.cds1"/>
    <property type="gene ID" value="C.cajan_14255"/>
</dbReference>
<dbReference type="Proteomes" id="UP000075243">
    <property type="component" value="Chromosome 10"/>
</dbReference>
<dbReference type="Pfam" id="PF00665">
    <property type="entry name" value="rve"/>
    <property type="match status" value="1"/>
</dbReference>